<evidence type="ECO:0000256" key="2">
    <source>
        <dbReference type="SAM" id="SignalP"/>
    </source>
</evidence>
<feature type="signal peptide" evidence="2">
    <location>
        <begin position="1"/>
        <end position="18"/>
    </location>
</feature>
<dbReference type="EMBL" id="CP019640">
    <property type="protein sequence ID" value="AQQ53056.1"/>
    <property type="molecule type" value="Genomic_DNA"/>
</dbReference>
<dbReference type="PROSITE" id="PS51257">
    <property type="entry name" value="PROKAR_LIPOPROTEIN"/>
    <property type="match status" value="1"/>
</dbReference>
<protein>
    <recommendedName>
        <fullName evidence="5">DUF3221 domain-containing protein</fullName>
    </recommendedName>
</protein>
<feature type="compositionally biased region" description="Acidic residues" evidence="1">
    <location>
        <begin position="218"/>
        <end position="237"/>
    </location>
</feature>
<accession>A0A1Q2KY53</accession>
<keyword evidence="4" id="KW-1185">Reference proteome</keyword>
<feature type="region of interest" description="Disordered" evidence="1">
    <location>
        <begin position="215"/>
        <end position="237"/>
    </location>
</feature>
<dbReference type="RefSeq" id="WP_198038707.1">
    <property type="nucleotide sequence ID" value="NZ_CP019640.1"/>
</dbReference>
<evidence type="ECO:0000256" key="1">
    <source>
        <dbReference type="SAM" id="MobiDB-lite"/>
    </source>
</evidence>
<keyword evidence="2" id="KW-0732">Signal</keyword>
<sequence length="237" mass="25938">MKKWTLIAITALFLSACADETAPEEETVEEEVVTEEEVVEEAAPEEEPVEEAVEEEETVEEETTVEPDEELQAFEEEGFVTQVTAEGFLVNNVFFSVGEETEVFADDGSEVTESALNQIAAGQKVLVEYEGTPSGQFPLEAEAGTITILEDEESARQAAALEAFIQGEELARLAILGQPIVREDEIGFLFTNFENGKIAEVRINLETHEYTIDGEAISAEEEAGTEAETETETDTAE</sequence>
<reference evidence="3 4" key="1">
    <citation type="submission" date="2017-02" db="EMBL/GenBank/DDBJ databases">
        <title>The complete genomic sequence of a novel cold adapted crude oil-degrading bacterium Planococcus qaidamina Y42.</title>
        <authorList>
            <person name="Yang R."/>
        </authorList>
    </citation>
    <scope>NUCLEOTIDE SEQUENCE [LARGE SCALE GENOMIC DNA]</scope>
    <source>
        <strain evidence="3 4">Y42</strain>
    </source>
</reference>
<feature type="region of interest" description="Disordered" evidence="1">
    <location>
        <begin position="20"/>
        <end position="68"/>
    </location>
</feature>
<dbReference type="AlphaFoldDB" id="A0A1Q2KY53"/>
<name>A0A1Q2KY53_9BACL</name>
<gene>
    <name evidence="3" type="ORF">B0X71_08090</name>
</gene>
<evidence type="ECO:0008006" key="5">
    <source>
        <dbReference type="Google" id="ProtNLM"/>
    </source>
</evidence>
<feature type="chain" id="PRO_5039331878" description="DUF3221 domain-containing protein" evidence="2">
    <location>
        <begin position="19"/>
        <end position="237"/>
    </location>
</feature>
<organism evidence="3 4">
    <name type="scientific">Planococcus lenghuensis</name>
    <dbReference type="NCBI Taxonomy" id="2213202"/>
    <lineage>
        <taxon>Bacteria</taxon>
        <taxon>Bacillati</taxon>
        <taxon>Bacillota</taxon>
        <taxon>Bacilli</taxon>
        <taxon>Bacillales</taxon>
        <taxon>Caryophanaceae</taxon>
        <taxon>Planococcus</taxon>
    </lineage>
</organism>
<evidence type="ECO:0000313" key="4">
    <source>
        <dbReference type="Proteomes" id="UP000188184"/>
    </source>
</evidence>
<feature type="compositionally biased region" description="Acidic residues" evidence="1">
    <location>
        <begin position="21"/>
        <end position="68"/>
    </location>
</feature>
<dbReference type="KEGG" id="pmar:B0X71_08090"/>
<dbReference type="Proteomes" id="UP000188184">
    <property type="component" value="Chromosome"/>
</dbReference>
<proteinExistence type="predicted"/>
<evidence type="ECO:0000313" key="3">
    <source>
        <dbReference type="EMBL" id="AQQ53056.1"/>
    </source>
</evidence>